<evidence type="ECO:0000256" key="3">
    <source>
        <dbReference type="ARBA" id="ARBA00012707"/>
    </source>
</evidence>
<evidence type="ECO:0000313" key="10">
    <source>
        <dbReference type="Proteomes" id="UP000014417"/>
    </source>
</evidence>
<dbReference type="HOGENOM" id="CLU_019723_3_2_11"/>
<dbReference type="PATRIC" id="fig|883161.3.peg.61"/>
<keyword evidence="10" id="KW-1185">Reference proteome</keyword>
<dbReference type="InterPro" id="IPR002505">
    <property type="entry name" value="PTA_PTB"/>
</dbReference>
<dbReference type="Gene3D" id="3.40.50.10750">
    <property type="entry name" value="Isocitrate/Isopropylmalate dehydrogenase-like"/>
    <property type="match status" value="1"/>
</dbReference>
<dbReference type="NCBIfam" id="NF004167">
    <property type="entry name" value="PRK05632.1"/>
    <property type="match status" value="1"/>
</dbReference>
<dbReference type="InterPro" id="IPR042113">
    <property type="entry name" value="P_AcTrfase_dom1"/>
</dbReference>
<feature type="domain" description="Phosphate acetyl/butaryl transferase" evidence="8">
    <location>
        <begin position="177"/>
        <end position="494"/>
    </location>
</feature>
<dbReference type="Proteomes" id="UP000014417">
    <property type="component" value="Unassembled WGS sequence"/>
</dbReference>
<dbReference type="EC" id="2.3.1.8" evidence="3"/>
<comment type="catalytic activity">
    <reaction evidence="1">
        <text>acetyl-CoA + phosphate = acetyl phosphate + CoA</text>
        <dbReference type="Rhea" id="RHEA:19521"/>
        <dbReference type="ChEBI" id="CHEBI:22191"/>
        <dbReference type="ChEBI" id="CHEBI:43474"/>
        <dbReference type="ChEBI" id="CHEBI:57287"/>
        <dbReference type="ChEBI" id="CHEBI:57288"/>
        <dbReference type="EC" id="2.3.1.8"/>
    </reaction>
</comment>
<dbReference type="EMBL" id="AGZR01000001">
    <property type="protein sequence ID" value="EPD34028.1"/>
    <property type="molecule type" value="Genomic_DNA"/>
</dbReference>
<evidence type="ECO:0000256" key="1">
    <source>
        <dbReference type="ARBA" id="ARBA00000705"/>
    </source>
</evidence>
<evidence type="ECO:0000256" key="6">
    <source>
        <dbReference type="ARBA" id="ARBA00023315"/>
    </source>
</evidence>
<dbReference type="SUPFAM" id="SSF53659">
    <property type="entry name" value="Isocitrate/Isopropylmalate dehydrogenase-like"/>
    <property type="match status" value="1"/>
</dbReference>
<organism evidence="9 10">
    <name type="scientific">Propionimicrobium lymphophilum ACS-093-V-SCH5</name>
    <dbReference type="NCBI Taxonomy" id="883161"/>
    <lineage>
        <taxon>Bacteria</taxon>
        <taxon>Bacillati</taxon>
        <taxon>Actinomycetota</taxon>
        <taxon>Actinomycetes</taxon>
        <taxon>Propionibacteriales</taxon>
        <taxon>Propionibacteriaceae</taxon>
        <taxon>Propionimicrobium</taxon>
    </lineage>
</organism>
<sequence length="500" mass="52178">MSKSIYVAAAGSNVNKEQVAEKIVKELAKSGSVAVFRPIAPASDEVVRRLINAAGTDQKAEDAIGVPADKFAEDAVAAEAQIVKKFGALKAAHVAVVVVGSDYDTAIAPAELDINASLAATLNAPAVVLAGDDATAKFAAKRFEAKGVDVLATADADAAEIAEKLATSKQALRTPAMFEYEINKMAAADKRTIVLPEAEDARILQAAAIVLERDLANIVLLGEADEVKKQAAELGVDVSGAKIVSMKDESYVERYAAKYAELRAHKGVTVEAAREKMKVASYFGTMMIHEGEADGMVSGANNTTANTIRPSLEFIKTKPGVKVVSGAFLMSLADRVLVFADCAVTPNPTPEQLADIAASSAVTARAFGIEPRVALISYSTGTSGAGPDVDAVREATELLAAREPDFAFAGPIQFDAAIDPVVGKKKMPENPVAGNANVFVFPELNTGNTVYKAVQRTAGAKANGPVLQGLKKPVNDLSRGALVDDIVNTIVMTAIQAQQG</sequence>
<dbReference type="NCBIfam" id="TIGR00651">
    <property type="entry name" value="pta"/>
    <property type="match status" value="1"/>
</dbReference>
<protein>
    <recommendedName>
        <fullName evidence="4">Phosphate acetyltransferase</fullName>
        <ecNumber evidence="3">2.3.1.8</ecNumber>
    </recommendedName>
    <alternativeName>
        <fullName evidence="7">Phosphotransacetylase</fullName>
    </alternativeName>
</protein>
<comment type="caution">
    <text evidence="9">The sequence shown here is derived from an EMBL/GenBank/DDBJ whole genome shotgun (WGS) entry which is preliminary data.</text>
</comment>
<evidence type="ECO:0000256" key="7">
    <source>
        <dbReference type="ARBA" id="ARBA00031108"/>
    </source>
</evidence>
<dbReference type="InterPro" id="IPR004614">
    <property type="entry name" value="P_AcTrfase"/>
</dbReference>
<dbReference type="GO" id="GO:0008959">
    <property type="term" value="F:phosphate acetyltransferase activity"/>
    <property type="evidence" value="ECO:0007669"/>
    <property type="project" value="UniProtKB-EC"/>
</dbReference>
<dbReference type="InterPro" id="IPR050500">
    <property type="entry name" value="Phos_Acetyltrans/Butyryltrans"/>
</dbReference>
<evidence type="ECO:0000256" key="5">
    <source>
        <dbReference type="ARBA" id="ARBA00022679"/>
    </source>
</evidence>
<keyword evidence="5 9" id="KW-0808">Transferase</keyword>
<dbReference type="RefSeq" id="WP_016454924.1">
    <property type="nucleotide sequence ID" value="NZ_KE150269.1"/>
</dbReference>
<dbReference type="OrthoDB" id="9808984at2"/>
<dbReference type="NCBIfam" id="NF007233">
    <property type="entry name" value="PRK09653.1"/>
    <property type="match status" value="1"/>
</dbReference>
<comment type="pathway">
    <text evidence="2">Metabolic intermediate biosynthesis; acetyl-CoA biosynthesis; acetyl-CoA from acetate: step 2/2.</text>
</comment>
<dbReference type="PANTHER" id="PTHR43356">
    <property type="entry name" value="PHOSPHATE ACETYLTRANSFERASE"/>
    <property type="match status" value="1"/>
</dbReference>
<dbReference type="AlphaFoldDB" id="S2W2M9"/>
<keyword evidence="6" id="KW-0012">Acyltransferase</keyword>
<proteinExistence type="predicted"/>
<dbReference type="STRING" id="883161.HMPREF9306_00062"/>
<dbReference type="Pfam" id="PF01515">
    <property type="entry name" value="PTA_PTB"/>
    <property type="match status" value="1"/>
</dbReference>
<accession>S2W2M9</accession>
<name>S2W2M9_9ACTN</name>
<evidence type="ECO:0000259" key="8">
    <source>
        <dbReference type="Pfam" id="PF01515"/>
    </source>
</evidence>
<dbReference type="InterPro" id="IPR042112">
    <property type="entry name" value="P_AcTrfase_dom2"/>
</dbReference>
<evidence type="ECO:0000313" key="9">
    <source>
        <dbReference type="EMBL" id="EPD34028.1"/>
    </source>
</evidence>
<gene>
    <name evidence="9" type="ORF">HMPREF9306_00062</name>
</gene>
<dbReference type="PANTHER" id="PTHR43356:SF3">
    <property type="entry name" value="PHOSPHATE ACETYLTRANSFERASE"/>
    <property type="match status" value="1"/>
</dbReference>
<reference evidence="9 10" key="1">
    <citation type="submission" date="2013-04" db="EMBL/GenBank/DDBJ databases">
        <title>The Genome Sequence of Propionimicrobium lymphophilum ACS-093-V-SCH5.</title>
        <authorList>
            <consortium name="The Broad Institute Genomics Platform"/>
            <person name="Earl A."/>
            <person name="Ward D."/>
            <person name="Feldgarden M."/>
            <person name="Gevers D."/>
            <person name="Saerens B."/>
            <person name="Vaneechoutte M."/>
            <person name="Walker B."/>
            <person name="Young S."/>
            <person name="Zeng Q."/>
            <person name="Gargeya S."/>
            <person name="Fitzgerald M."/>
            <person name="Haas B."/>
            <person name="Abouelleil A."/>
            <person name="Allen A.W."/>
            <person name="Alvarado L."/>
            <person name="Arachchi H.M."/>
            <person name="Berlin A.M."/>
            <person name="Chapman S.B."/>
            <person name="Gainer-Dewar J."/>
            <person name="Goldberg J."/>
            <person name="Griggs A."/>
            <person name="Gujja S."/>
            <person name="Hansen M."/>
            <person name="Howarth C."/>
            <person name="Imamovic A."/>
            <person name="Ireland A."/>
            <person name="Larimer J."/>
            <person name="McCowan C."/>
            <person name="Murphy C."/>
            <person name="Pearson M."/>
            <person name="Poon T.W."/>
            <person name="Priest M."/>
            <person name="Roberts A."/>
            <person name="Saif S."/>
            <person name="Shea T."/>
            <person name="Sisk P."/>
            <person name="Sykes S."/>
            <person name="Wortman J."/>
            <person name="Nusbaum C."/>
            <person name="Birren B."/>
        </authorList>
    </citation>
    <scope>NUCLEOTIDE SEQUENCE [LARGE SCALE GENOMIC DNA]</scope>
    <source>
        <strain evidence="9 10">ACS-093-V-SCH5</strain>
    </source>
</reference>
<evidence type="ECO:0000256" key="2">
    <source>
        <dbReference type="ARBA" id="ARBA00004989"/>
    </source>
</evidence>
<evidence type="ECO:0000256" key="4">
    <source>
        <dbReference type="ARBA" id="ARBA00021528"/>
    </source>
</evidence>
<dbReference type="Gene3D" id="3.40.50.10950">
    <property type="match status" value="1"/>
</dbReference>